<dbReference type="InterPro" id="IPR004843">
    <property type="entry name" value="Calcineurin-like_PHP"/>
</dbReference>
<dbReference type="InterPro" id="IPR006179">
    <property type="entry name" value="5_nucleotidase/apyrase"/>
</dbReference>
<dbReference type="SUPFAM" id="SSF55816">
    <property type="entry name" value="5'-nucleotidase (syn. UDP-sugar hydrolase), C-terminal domain"/>
    <property type="match status" value="1"/>
</dbReference>
<name>A0A0R2DE35_9LACO</name>
<comment type="similarity">
    <text evidence="2">Belongs to the 5'-nucleotidase family.</text>
</comment>
<accession>A0A0R2DE35</accession>
<evidence type="ECO:0000259" key="4">
    <source>
        <dbReference type="Pfam" id="PF02872"/>
    </source>
</evidence>
<evidence type="ECO:0000256" key="1">
    <source>
        <dbReference type="ARBA" id="ARBA00022729"/>
    </source>
</evidence>
<dbReference type="Pfam" id="PF00149">
    <property type="entry name" value="Metallophos"/>
    <property type="match status" value="1"/>
</dbReference>
<evidence type="ECO:0000259" key="3">
    <source>
        <dbReference type="Pfam" id="PF00149"/>
    </source>
</evidence>
<dbReference type="PANTHER" id="PTHR11575:SF23">
    <property type="entry name" value="5-NUCLEOTIDASE FAMILY PROTEIN"/>
    <property type="match status" value="1"/>
</dbReference>
<dbReference type="PATRIC" id="fig|1423796.3.peg.1355"/>
<sequence length="466" mass="52032">MTETIHLLHTNDLHSHFEHWPRIRRWLKSQQKKWRSQGDTVITLDIGDAMDRMHPLTEATDGKANVALLNQVGYDAVTIGNNEGIGNSAAQLNHLYDQANFAVVLANLRSQKTQQRPHWALEAKIITTAAGTRVALFGLTAPYIDTYRPNGWALTVVQQELPKLLAKLAGKADVFVLLSHLGIDVDKWIAQHYPQVTVIIGSHTHHLLANGLKLNHSLLAAAGRYGEYVGHITLKLNQQHQVAHETAQVVKTVSLPVAASDQAEIEGYRQRGHQLLKAQVITTLPHQLAAKAKGNSALMQLALDAIAWTAGTQVAILNTGVFLASFQAGPLTADDLHTALPHAMHLLRIQLSGYDVWRLVREIEKARLFLQHYQLHGMGFRGNYFGDMVYSGLTWNPVKQTVKWHGRHLNPDKKYTLVGMDTYLYFPFFPTIEIVGETEVLFPGVLRDAIGRYLKAQNQSEVADHH</sequence>
<dbReference type="OrthoDB" id="9793179at2"/>
<dbReference type="EMBL" id="AYYI01000034">
    <property type="protein sequence ID" value="KRM98444.1"/>
    <property type="molecule type" value="Genomic_DNA"/>
</dbReference>
<evidence type="ECO:0000313" key="5">
    <source>
        <dbReference type="EMBL" id="KRM98444.1"/>
    </source>
</evidence>
<dbReference type="GO" id="GO:0008253">
    <property type="term" value="F:5'-nucleotidase activity"/>
    <property type="evidence" value="ECO:0007669"/>
    <property type="project" value="TreeGrafter"/>
</dbReference>
<organism evidence="5 6">
    <name type="scientific">Loigolactobacillus rennini DSM 20253</name>
    <dbReference type="NCBI Taxonomy" id="1423796"/>
    <lineage>
        <taxon>Bacteria</taxon>
        <taxon>Bacillati</taxon>
        <taxon>Bacillota</taxon>
        <taxon>Bacilli</taxon>
        <taxon>Lactobacillales</taxon>
        <taxon>Lactobacillaceae</taxon>
        <taxon>Loigolactobacillus</taxon>
    </lineage>
</organism>
<keyword evidence="1" id="KW-0732">Signal</keyword>
<dbReference type="RefSeq" id="WP_057873898.1">
    <property type="nucleotide sequence ID" value="NZ_AYYI01000034.1"/>
</dbReference>
<proteinExistence type="inferred from homology"/>
<dbReference type="PRINTS" id="PR01607">
    <property type="entry name" value="APYRASEFAMLY"/>
</dbReference>
<dbReference type="Proteomes" id="UP000051638">
    <property type="component" value="Unassembled WGS sequence"/>
</dbReference>
<keyword evidence="6" id="KW-1185">Reference proteome</keyword>
<dbReference type="PROSITE" id="PS00785">
    <property type="entry name" value="5_NUCLEOTIDASE_1"/>
    <property type="match status" value="1"/>
</dbReference>
<dbReference type="InterPro" id="IPR008334">
    <property type="entry name" value="5'-Nucleotdase_C"/>
</dbReference>
<comment type="caution">
    <text evidence="5">The sequence shown here is derived from an EMBL/GenBank/DDBJ whole genome shotgun (WGS) entry which is preliminary data.</text>
</comment>
<keyword evidence="2" id="KW-0547">Nucleotide-binding</keyword>
<reference evidence="5 6" key="1">
    <citation type="journal article" date="2015" name="Genome Announc.">
        <title>Expanding the biotechnology potential of lactobacilli through comparative genomics of 213 strains and associated genera.</title>
        <authorList>
            <person name="Sun Z."/>
            <person name="Harris H.M."/>
            <person name="McCann A."/>
            <person name="Guo C."/>
            <person name="Argimon S."/>
            <person name="Zhang W."/>
            <person name="Yang X."/>
            <person name="Jeffery I.B."/>
            <person name="Cooney J.C."/>
            <person name="Kagawa T.F."/>
            <person name="Liu W."/>
            <person name="Song Y."/>
            <person name="Salvetti E."/>
            <person name="Wrobel A."/>
            <person name="Rasinkangas P."/>
            <person name="Parkhill J."/>
            <person name="Rea M.C."/>
            <person name="O'Sullivan O."/>
            <person name="Ritari J."/>
            <person name="Douillard F.P."/>
            <person name="Paul Ross R."/>
            <person name="Yang R."/>
            <person name="Briner A.E."/>
            <person name="Felis G.E."/>
            <person name="de Vos W.M."/>
            <person name="Barrangou R."/>
            <person name="Klaenhammer T.R."/>
            <person name="Caufield P.W."/>
            <person name="Cui Y."/>
            <person name="Zhang H."/>
            <person name="O'Toole P.W."/>
        </authorList>
    </citation>
    <scope>NUCLEOTIDE SEQUENCE [LARGE SCALE GENOMIC DNA]</scope>
    <source>
        <strain evidence="5 6">DSM 20253</strain>
    </source>
</reference>
<dbReference type="InterPro" id="IPR036907">
    <property type="entry name" value="5'-Nucleotdase_C_sf"/>
</dbReference>
<dbReference type="Gene3D" id="3.60.21.10">
    <property type="match status" value="1"/>
</dbReference>
<dbReference type="CDD" id="cd00845">
    <property type="entry name" value="MPP_UshA_N_like"/>
    <property type="match status" value="1"/>
</dbReference>
<evidence type="ECO:0000256" key="2">
    <source>
        <dbReference type="RuleBase" id="RU362119"/>
    </source>
</evidence>
<dbReference type="GO" id="GO:0009166">
    <property type="term" value="P:nucleotide catabolic process"/>
    <property type="evidence" value="ECO:0007669"/>
    <property type="project" value="InterPro"/>
</dbReference>
<protein>
    <submittedName>
        <fullName evidence="5">Nucleotide phosphoesterase</fullName>
    </submittedName>
</protein>
<dbReference type="AlphaFoldDB" id="A0A0R2DE35"/>
<feature type="domain" description="5'-Nucleotidase C-terminal" evidence="4">
    <location>
        <begin position="289"/>
        <end position="421"/>
    </location>
</feature>
<dbReference type="GO" id="GO:0046872">
    <property type="term" value="F:metal ion binding"/>
    <property type="evidence" value="ECO:0007669"/>
    <property type="project" value="InterPro"/>
</dbReference>
<dbReference type="PIRSF" id="PIRSF036361">
    <property type="entry name" value="YunD"/>
    <property type="match status" value="1"/>
</dbReference>
<gene>
    <name evidence="5" type="ORF">FC24_GL001329</name>
</gene>
<dbReference type="Pfam" id="PF02872">
    <property type="entry name" value="5_nucleotid_C"/>
    <property type="match status" value="1"/>
</dbReference>
<dbReference type="GO" id="GO:0000166">
    <property type="term" value="F:nucleotide binding"/>
    <property type="evidence" value="ECO:0007669"/>
    <property type="project" value="UniProtKB-KW"/>
</dbReference>
<dbReference type="InterPro" id="IPR029052">
    <property type="entry name" value="Metallo-depent_PP-like"/>
</dbReference>
<dbReference type="GO" id="GO:0008768">
    <property type="term" value="F:UDP-sugar diphosphatase activity"/>
    <property type="evidence" value="ECO:0007669"/>
    <property type="project" value="TreeGrafter"/>
</dbReference>
<dbReference type="PANTHER" id="PTHR11575">
    <property type="entry name" value="5'-NUCLEOTIDASE-RELATED"/>
    <property type="match status" value="1"/>
</dbReference>
<dbReference type="Gene3D" id="3.90.780.10">
    <property type="entry name" value="5'-Nucleotidase, C-terminal domain"/>
    <property type="match status" value="1"/>
</dbReference>
<dbReference type="STRING" id="1423796.FC24_GL001329"/>
<dbReference type="InterPro" id="IPR011240">
    <property type="entry name" value="Pesterase_YunD"/>
</dbReference>
<keyword evidence="2" id="KW-0378">Hydrolase</keyword>
<dbReference type="SUPFAM" id="SSF56300">
    <property type="entry name" value="Metallo-dependent phosphatases"/>
    <property type="match status" value="1"/>
</dbReference>
<feature type="domain" description="Calcineurin-like phosphoesterase" evidence="3">
    <location>
        <begin position="6"/>
        <end position="206"/>
    </location>
</feature>
<evidence type="ECO:0000313" key="6">
    <source>
        <dbReference type="Proteomes" id="UP000051638"/>
    </source>
</evidence>
<dbReference type="GO" id="GO:0030288">
    <property type="term" value="C:outer membrane-bounded periplasmic space"/>
    <property type="evidence" value="ECO:0007669"/>
    <property type="project" value="TreeGrafter"/>
</dbReference>
<dbReference type="InterPro" id="IPR006146">
    <property type="entry name" value="5'-Nucleotdase_CS"/>
</dbReference>